<proteinExistence type="predicted"/>
<dbReference type="PANTHER" id="PTHR45913">
    <property type="entry name" value="EPM2A-INTERACTING PROTEIN 1"/>
    <property type="match status" value="1"/>
</dbReference>
<reference evidence="1 2" key="1">
    <citation type="journal article" date="2019" name="Sci. Rep.">
        <title>Orb-weaving spider Araneus ventricosus genome elucidates the spidroin gene catalogue.</title>
        <authorList>
            <person name="Kono N."/>
            <person name="Nakamura H."/>
            <person name="Ohtoshi R."/>
            <person name="Moran D.A.P."/>
            <person name="Shinohara A."/>
            <person name="Yoshida Y."/>
            <person name="Fujiwara M."/>
            <person name="Mori M."/>
            <person name="Tomita M."/>
            <person name="Arakawa K."/>
        </authorList>
    </citation>
    <scope>NUCLEOTIDE SEQUENCE [LARGE SCALE GENOMIC DNA]</scope>
</reference>
<dbReference type="PANTHER" id="PTHR45913:SF19">
    <property type="entry name" value="LOW QUALITY PROTEIN: ZINC FINGER BED DOMAIN-CONTAINING PROTEIN 5-LIKE"/>
    <property type="match status" value="1"/>
</dbReference>
<comment type="caution">
    <text evidence="1">The sequence shown here is derived from an EMBL/GenBank/DDBJ whole genome shotgun (WGS) entry which is preliminary data.</text>
</comment>
<accession>A0A4Y2C598</accession>
<dbReference type="AlphaFoldDB" id="A0A4Y2C598"/>
<dbReference type="OrthoDB" id="6627600at2759"/>
<evidence type="ECO:0000313" key="1">
    <source>
        <dbReference type="EMBL" id="GBL98806.1"/>
    </source>
</evidence>
<name>A0A4Y2C598_ARAVE</name>
<organism evidence="1 2">
    <name type="scientific">Araneus ventricosus</name>
    <name type="common">Orbweaver spider</name>
    <name type="synonym">Epeira ventricosa</name>
    <dbReference type="NCBI Taxonomy" id="182803"/>
    <lineage>
        <taxon>Eukaryota</taxon>
        <taxon>Metazoa</taxon>
        <taxon>Ecdysozoa</taxon>
        <taxon>Arthropoda</taxon>
        <taxon>Chelicerata</taxon>
        <taxon>Arachnida</taxon>
        <taxon>Araneae</taxon>
        <taxon>Araneomorphae</taxon>
        <taxon>Entelegynae</taxon>
        <taxon>Araneoidea</taxon>
        <taxon>Araneidae</taxon>
        <taxon>Araneus</taxon>
    </lineage>
</organism>
<keyword evidence="2" id="KW-1185">Reference proteome</keyword>
<dbReference type="Proteomes" id="UP000499080">
    <property type="component" value="Unassembled WGS sequence"/>
</dbReference>
<protein>
    <submittedName>
        <fullName evidence="1">Uncharacterized protein</fullName>
    </submittedName>
</protein>
<dbReference type="EMBL" id="BGPR01000142">
    <property type="protein sequence ID" value="GBL98806.1"/>
    <property type="molecule type" value="Genomic_DNA"/>
</dbReference>
<sequence>MVENLSPAVIKIYAGRIKIVTPHVAWNHCCTNRQTLSAEPLPDSLKEVLNQSVKVVNFVKVNSTNTRLFKSLCGDMGSLHTTLLLHTEVRWLLR</sequence>
<gene>
    <name evidence="1" type="ORF">AVEN_8680_1</name>
</gene>
<evidence type="ECO:0000313" key="2">
    <source>
        <dbReference type="Proteomes" id="UP000499080"/>
    </source>
</evidence>